<dbReference type="Pfam" id="PF13548">
    <property type="entry name" value="DUF4126"/>
    <property type="match status" value="1"/>
</dbReference>
<organism evidence="3 4">
    <name type="scientific">Thermocoleostomius sinensis A174</name>
    <dbReference type="NCBI Taxonomy" id="2016057"/>
    <lineage>
        <taxon>Bacteria</taxon>
        <taxon>Bacillati</taxon>
        <taxon>Cyanobacteriota</taxon>
        <taxon>Cyanophyceae</taxon>
        <taxon>Oculatellales</taxon>
        <taxon>Oculatellaceae</taxon>
        <taxon>Thermocoleostomius</taxon>
    </lineage>
</organism>
<proteinExistence type="predicted"/>
<keyword evidence="4" id="KW-1185">Reference proteome</keyword>
<dbReference type="AlphaFoldDB" id="A0A9E8ZED4"/>
<evidence type="ECO:0000313" key="3">
    <source>
        <dbReference type="EMBL" id="WAL61281.1"/>
    </source>
</evidence>
<keyword evidence="1" id="KW-0812">Transmembrane</keyword>
<keyword evidence="1" id="KW-1133">Transmembrane helix</keyword>
<gene>
    <name evidence="3" type="ORF">OXH18_04580</name>
</gene>
<name>A0A9E8ZED4_9CYAN</name>
<evidence type="ECO:0000313" key="4">
    <source>
        <dbReference type="Proteomes" id="UP001163152"/>
    </source>
</evidence>
<feature type="transmembrane region" description="Helical" evidence="1">
    <location>
        <begin position="42"/>
        <end position="67"/>
    </location>
</feature>
<evidence type="ECO:0000256" key="1">
    <source>
        <dbReference type="SAM" id="Phobius"/>
    </source>
</evidence>
<feature type="domain" description="DUF4126" evidence="2">
    <location>
        <begin position="7"/>
        <end position="175"/>
    </location>
</feature>
<sequence length="197" mass="20712">METLLSLLLGISLSAACGFRIFVPFLVMSIAALSGHLTLDSGFAWIGSPAALLMFAIATVLEVGGYYIPWLDEILDVIATPTAVVAGTLTTASTITEMSPMLQWTLAIVAGGGAASIIQGLTDITRLTSSLSTGGVANPLLATMELITSTLLSIMAIALPLFTGVIVIGVLVFAAQKLWIFFRRRSLSKARNNHSLE</sequence>
<feature type="transmembrane region" description="Helical" evidence="1">
    <location>
        <begin position="161"/>
        <end position="182"/>
    </location>
</feature>
<dbReference type="Proteomes" id="UP001163152">
    <property type="component" value="Chromosome"/>
</dbReference>
<keyword evidence="1" id="KW-0472">Membrane</keyword>
<dbReference type="KEGG" id="tsin:OXH18_04580"/>
<evidence type="ECO:0000259" key="2">
    <source>
        <dbReference type="Pfam" id="PF13548"/>
    </source>
</evidence>
<accession>A0A9E8ZED4</accession>
<protein>
    <submittedName>
        <fullName evidence="3">DUF4126 domain-containing protein</fullName>
    </submittedName>
</protein>
<dbReference type="RefSeq" id="WP_268611235.1">
    <property type="nucleotide sequence ID" value="NZ_CP113797.1"/>
</dbReference>
<reference evidence="3" key="1">
    <citation type="submission" date="2022-12" db="EMBL/GenBank/DDBJ databases">
        <title>Polyphasic identification of a Novel Hot-Spring Cyanobacterium Ocullathermofonsia sinensis gen nov. sp. nov. and Genomic Insights on its Adaptations to the Thermal Habitat.</title>
        <authorList>
            <person name="Daroch M."/>
            <person name="Tang J."/>
            <person name="Jiang Y."/>
        </authorList>
    </citation>
    <scope>NUCLEOTIDE SEQUENCE</scope>
    <source>
        <strain evidence="3">PKUAC-SCTA174</strain>
    </source>
</reference>
<dbReference type="InterPro" id="IPR025196">
    <property type="entry name" value="DUF4126"/>
</dbReference>
<dbReference type="EMBL" id="CP113797">
    <property type="protein sequence ID" value="WAL61281.1"/>
    <property type="molecule type" value="Genomic_DNA"/>
</dbReference>
<feature type="transmembrane region" description="Helical" evidence="1">
    <location>
        <begin position="74"/>
        <end position="95"/>
    </location>
</feature>